<dbReference type="Proteomes" id="UP001139516">
    <property type="component" value="Unassembled WGS sequence"/>
</dbReference>
<keyword evidence="2" id="KW-0812">Transmembrane</keyword>
<gene>
    <name evidence="3" type="ORF">M0638_25960</name>
</gene>
<organism evidence="3 4">
    <name type="scientific">Roseomonas acroporae</name>
    <dbReference type="NCBI Taxonomy" id="2937791"/>
    <lineage>
        <taxon>Bacteria</taxon>
        <taxon>Pseudomonadati</taxon>
        <taxon>Pseudomonadota</taxon>
        <taxon>Alphaproteobacteria</taxon>
        <taxon>Acetobacterales</taxon>
        <taxon>Roseomonadaceae</taxon>
        <taxon>Roseomonas</taxon>
    </lineage>
</organism>
<dbReference type="RefSeq" id="WP_248669852.1">
    <property type="nucleotide sequence ID" value="NZ_JALPRX010000147.1"/>
</dbReference>
<dbReference type="AlphaFoldDB" id="A0A9X1YCU9"/>
<keyword evidence="4" id="KW-1185">Reference proteome</keyword>
<sequence>MLNLLLFLLPFAAYALWRHLNPRVGMSGVEVALAVLGIVLAVGGAAWFGLSRSMAPDTVYVPPHLQDGRVVPGHAVPVPDASPTAPADPATRVMTGPADPAPGP</sequence>
<evidence type="ECO:0000313" key="4">
    <source>
        <dbReference type="Proteomes" id="UP001139516"/>
    </source>
</evidence>
<reference evidence="3" key="1">
    <citation type="submission" date="2022-04" db="EMBL/GenBank/DDBJ databases">
        <title>Roseomonas acroporae sp. nov., isolated from coral Acropora digitifera.</title>
        <authorList>
            <person name="Sun H."/>
        </authorList>
    </citation>
    <scope>NUCLEOTIDE SEQUENCE</scope>
    <source>
        <strain evidence="3">NAR14</strain>
    </source>
</reference>
<comment type="caution">
    <text evidence="3">The sequence shown here is derived from an EMBL/GenBank/DDBJ whole genome shotgun (WGS) entry which is preliminary data.</text>
</comment>
<protein>
    <submittedName>
        <fullName evidence="3">Uncharacterized protein</fullName>
    </submittedName>
</protein>
<evidence type="ECO:0000256" key="1">
    <source>
        <dbReference type="SAM" id="MobiDB-lite"/>
    </source>
</evidence>
<keyword evidence="2" id="KW-0472">Membrane</keyword>
<evidence type="ECO:0000256" key="2">
    <source>
        <dbReference type="SAM" id="Phobius"/>
    </source>
</evidence>
<keyword evidence="2" id="KW-1133">Transmembrane helix</keyword>
<evidence type="ECO:0000313" key="3">
    <source>
        <dbReference type="EMBL" id="MCK8787806.1"/>
    </source>
</evidence>
<proteinExistence type="predicted"/>
<name>A0A9X1YCU9_9PROT</name>
<dbReference type="EMBL" id="JALPRX010000147">
    <property type="protein sequence ID" value="MCK8787806.1"/>
    <property type="molecule type" value="Genomic_DNA"/>
</dbReference>
<feature type="compositionally biased region" description="Low complexity" evidence="1">
    <location>
        <begin position="75"/>
        <end position="91"/>
    </location>
</feature>
<feature type="region of interest" description="Disordered" evidence="1">
    <location>
        <begin position="72"/>
        <end position="104"/>
    </location>
</feature>
<accession>A0A9X1YCU9</accession>
<feature type="transmembrane region" description="Helical" evidence="2">
    <location>
        <begin position="31"/>
        <end position="50"/>
    </location>
</feature>